<dbReference type="EMBL" id="JACHHK010000003">
    <property type="protein sequence ID" value="MBB5182869.1"/>
    <property type="molecule type" value="Genomic_DNA"/>
</dbReference>
<keyword evidence="1" id="KW-1133">Transmembrane helix</keyword>
<sequence>MTRADKILIVAIMILSAGLIVPLLNHVPQASQAVVTVSDQEVMRIDLSKDGKYSVDGKLGKVYIQVKDGQIRVTQENSPRHICSQQGYVSDPNTPIVCLPNETVITIESDEQSNEDTVIQ</sequence>
<dbReference type="InterPro" id="IPR038690">
    <property type="entry name" value="NusG_2_sf"/>
</dbReference>
<dbReference type="CDD" id="cd09910">
    <property type="entry name" value="NGN-insert_like"/>
    <property type="match status" value="1"/>
</dbReference>
<reference evidence="2 3" key="1">
    <citation type="submission" date="2020-08" db="EMBL/GenBank/DDBJ databases">
        <title>Genomic Encyclopedia of Type Strains, Phase IV (KMG-IV): sequencing the most valuable type-strain genomes for metagenomic binning, comparative biology and taxonomic classification.</title>
        <authorList>
            <person name="Goeker M."/>
        </authorList>
    </citation>
    <scope>NUCLEOTIDE SEQUENCE [LARGE SCALE GENOMIC DNA]</scope>
    <source>
        <strain evidence="2 3">DSM 25799</strain>
    </source>
</reference>
<evidence type="ECO:0008006" key="4">
    <source>
        <dbReference type="Google" id="ProtNLM"/>
    </source>
</evidence>
<gene>
    <name evidence="2" type="ORF">HNQ47_000889</name>
</gene>
<keyword evidence="1" id="KW-0812">Transmembrane</keyword>
<keyword evidence="3" id="KW-1185">Reference proteome</keyword>
<dbReference type="Pfam" id="PF07009">
    <property type="entry name" value="NusG_II"/>
    <property type="match status" value="1"/>
</dbReference>
<accession>A0A7W8CYS9</accession>
<protein>
    <recommendedName>
        <fullName evidence="4">NusG domain-containing protein</fullName>
    </recommendedName>
</protein>
<comment type="caution">
    <text evidence="2">The sequence shown here is derived from an EMBL/GenBank/DDBJ whole genome shotgun (WGS) entry which is preliminary data.</text>
</comment>
<evidence type="ECO:0000313" key="2">
    <source>
        <dbReference type="EMBL" id="MBB5182869.1"/>
    </source>
</evidence>
<dbReference type="Gene3D" id="2.60.320.10">
    <property type="entry name" value="N-utilization substance G protein NusG, insert domain"/>
    <property type="match status" value="1"/>
</dbReference>
<name>A0A7W8CYS9_9FIRM</name>
<dbReference type="Proteomes" id="UP000539953">
    <property type="component" value="Unassembled WGS sequence"/>
</dbReference>
<proteinExistence type="predicted"/>
<evidence type="ECO:0000256" key="1">
    <source>
        <dbReference type="SAM" id="Phobius"/>
    </source>
</evidence>
<feature type="transmembrane region" description="Helical" evidence="1">
    <location>
        <begin position="7"/>
        <end position="24"/>
    </location>
</feature>
<dbReference type="RefSeq" id="WP_183327956.1">
    <property type="nucleotide sequence ID" value="NZ_JACHHK010000003.1"/>
</dbReference>
<keyword evidence="1" id="KW-0472">Membrane</keyword>
<evidence type="ECO:0000313" key="3">
    <source>
        <dbReference type="Proteomes" id="UP000539953"/>
    </source>
</evidence>
<organism evidence="2 3">
    <name type="scientific">Catenisphaera adipataccumulans</name>
    <dbReference type="NCBI Taxonomy" id="700500"/>
    <lineage>
        <taxon>Bacteria</taxon>
        <taxon>Bacillati</taxon>
        <taxon>Bacillota</taxon>
        <taxon>Erysipelotrichia</taxon>
        <taxon>Erysipelotrichales</taxon>
        <taxon>Erysipelotrichaceae</taxon>
        <taxon>Catenisphaera</taxon>
    </lineage>
</organism>
<dbReference type="AlphaFoldDB" id="A0A7W8CYS9"/>